<evidence type="ECO:0000313" key="3">
    <source>
        <dbReference type="Proteomes" id="UP001152888"/>
    </source>
</evidence>
<dbReference type="InterPro" id="IPR006578">
    <property type="entry name" value="MADF-dom"/>
</dbReference>
<keyword evidence="3" id="KW-1185">Reference proteome</keyword>
<reference evidence="2" key="1">
    <citation type="submission" date="2022-03" db="EMBL/GenBank/DDBJ databases">
        <authorList>
            <person name="Sayadi A."/>
        </authorList>
    </citation>
    <scope>NUCLEOTIDE SEQUENCE</scope>
</reference>
<protein>
    <recommendedName>
        <fullName evidence="1">MADF domain-containing protein</fullName>
    </recommendedName>
</protein>
<comment type="caution">
    <text evidence="2">The sequence shown here is derived from an EMBL/GenBank/DDBJ whole genome shotgun (WGS) entry which is preliminary data.</text>
</comment>
<dbReference type="PROSITE" id="PS51029">
    <property type="entry name" value="MADF"/>
    <property type="match status" value="1"/>
</dbReference>
<dbReference type="SMART" id="SM00595">
    <property type="entry name" value="MADF"/>
    <property type="match status" value="1"/>
</dbReference>
<dbReference type="PANTHER" id="PTHR21505:SF12">
    <property type="entry name" value="MADF DOMAIN-CONTAINING PROTEIN-RELATED"/>
    <property type="match status" value="1"/>
</dbReference>
<dbReference type="Pfam" id="PF10545">
    <property type="entry name" value="MADF_DNA_bdg"/>
    <property type="match status" value="1"/>
</dbReference>
<proteinExistence type="predicted"/>
<evidence type="ECO:0000259" key="1">
    <source>
        <dbReference type="PROSITE" id="PS51029"/>
    </source>
</evidence>
<evidence type="ECO:0000313" key="2">
    <source>
        <dbReference type="EMBL" id="CAH1954311.1"/>
    </source>
</evidence>
<dbReference type="PANTHER" id="PTHR21505">
    <property type="entry name" value="MADF DOMAIN-CONTAINING PROTEIN-RELATED"/>
    <property type="match status" value="1"/>
</dbReference>
<sequence>MWDNDLELKFIEFFQAEPILWDTKHRNYKNKNLNHDAWGRIAQLMDLPIPDLKKKKESLFASYRKYRKMVKDSYQSGDGENEFYKPVWFAYEALGGFLSDGLAPKITINTQSRDEQPGTSTIISEEEIMNNPGETKNEITTPRTGRSRSLQCEVKEAGRHVKEALSLFQESVKRRESQEPPDDCEIYGMGLAKKLRAFSEEERLEIMYEFDAIILNRRRTKQPNRFTNTVFNPSSEYTRSSSAISSPSPGISCYSEPLSHKMASIQNVRMTDSASPEIHTSEVEHTLLVYSKPLQIQTPSKEKYTIQMYSESPQVNVLQNADAQSSSNIHIISDDLLRSTYRSDVICNAFNNA</sequence>
<dbReference type="AlphaFoldDB" id="A0A9P0JHL8"/>
<organism evidence="2 3">
    <name type="scientific">Acanthoscelides obtectus</name>
    <name type="common">Bean weevil</name>
    <name type="synonym">Bruchus obtectus</name>
    <dbReference type="NCBI Taxonomy" id="200917"/>
    <lineage>
        <taxon>Eukaryota</taxon>
        <taxon>Metazoa</taxon>
        <taxon>Ecdysozoa</taxon>
        <taxon>Arthropoda</taxon>
        <taxon>Hexapoda</taxon>
        <taxon>Insecta</taxon>
        <taxon>Pterygota</taxon>
        <taxon>Neoptera</taxon>
        <taxon>Endopterygota</taxon>
        <taxon>Coleoptera</taxon>
        <taxon>Polyphaga</taxon>
        <taxon>Cucujiformia</taxon>
        <taxon>Chrysomeloidea</taxon>
        <taxon>Chrysomelidae</taxon>
        <taxon>Bruchinae</taxon>
        <taxon>Bruchini</taxon>
        <taxon>Acanthoscelides</taxon>
    </lineage>
</organism>
<accession>A0A9P0JHL8</accession>
<feature type="domain" description="MADF" evidence="1">
    <location>
        <begin position="9"/>
        <end position="95"/>
    </location>
</feature>
<gene>
    <name evidence="2" type="ORF">ACAOBT_LOCUS481</name>
</gene>
<name>A0A9P0JHL8_ACAOB</name>
<dbReference type="Proteomes" id="UP001152888">
    <property type="component" value="Unassembled WGS sequence"/>
</dbReference>
<dbReference type="EMBL" id="CAKOFQ010006653">
    <property type="protein sequence ID" value="CAH1954311.1"/>
    <property type="molecule type" value="Genomic_DNA"/>
</dbReference>
<dbReference type="OrthoDB" id="6784437at2759"/>